<dbReference type="CDD" id="cd18186">
    <property type="entry name" value="BTB_POZ_ZBTB_KLHL-like"/>
    <property type="match status" value="1"/>
</dbReference>
<organism evidence="3 5">
    <name type="scientific">Rhizophagus clarus</name>
    <dbReference type="NCBI Taxonomy" id="94130"/>
    <lineage>
        <taxon>Eukaryota</taxon>
        <taxon>Fungi</taxon>
        <taxon>Fungi incertae sedis</taxon>
        <taxon>Mucoromycota</taxon>
        <taxon>Glomeromycotina</taxon>
        <taxon>Glomeromycetes</taxon>
        <taxon>Glomerales</taxon>
        <taxon>Glomeraceae</taxon>
        <taxon>Rhizophagus</taxon>
    </lineage>
</organism>
<dbReference type="InterPro" id="IPR000210">
    <property type="entry name" value="BTB/POZ_dom"/>
</dbReference>
<dbReference type="Gene3D" id="3.30.710.10">
    <property type="entry name" value="Potassium Channel Kv1.1, Chain A"/>
    <property type="match status" value="1"/>
</dbReference>
<gene>
    <name evidence="4" type="ORF">RCL2_001210200</name>
    <name evidence="3" type="ORF">RclHR1_19290003</name>
</gene>
<evidence type="ECO:0000313" key="3">
    <source>
        <dbReference type="EMBL" id="GBB91858.1"/>
    </source>
</evidence>
<protein>
    <submittedName>
        <fullName evidence="4">BTB/POZ domain-containing protein</fullName>
    </submittedName>
</protein>
<reference evidence="3 5" key="1">
    <citation type="submission" date="2017-11" db="EMBL/GenBank/DDBJ databases">
        <title>The genome of Rhizophagus clarus HR1 reveals common genetic basis of auxotrophy among arbuscular mycorrhizal fungi.</title>
        <authorList>
            <person name="Kobayashi Y."/>
        </authorList>
    </citation>
    <scope>NUCLEOTIDE SEQUENCE [LARGE SCALE GENOMIC DNA]</scope>
    <source>
        <strain evidence="3 5">HR1</strain>
    </source>
</reference>
<dbReference type="InterPro" id="IPR052407">
    <property type="entry name" value="BTB_POZ_domain_cont_9"/>
</dbReference>
<dbReference type="OrthoDB" id="25620at2759"/>
<accession>A0A2Z6RHA6</accession>
<dbReference type="GO" id="GO:0005737">
    <property type="term" value="C:cytoplasm"/>
    <property type="evidence" value="ECO:0007669"/>
    <property type="project" value="TreeGrafter"/>
</dbReference>
<dbReference type="PROSITE" id="PS50097">
    <property type="entry name" value="BTB"/>
    <property type="match status" value="1"/>
</dbReference>
<dbReference type="Proteomes" id="UP000247702">
    <property type="component" value="Unassembled WGS sequence"/>
</dbReference>
<dbReference type="InterPro" id="IPR006571">
    <property type="entry name" value="TLDc_dom"/>
</dbReference>
<dbReference type="PROSITE" id="PS51886">
    <property type="entry name" value="TLDC"/>
    <property type="match status" value="1"/>
</dbReference>
<evidence type="ECO:0000313" key="4">
    <source>
        <dbReference type="EMBL" id="GES85014.1"/>
    </source>
</evidence>
<dbReference type="PANTHER" id="PTHR46306:SF1">
    <property type="entry name" value="BTB_POZ DOMAIN-CONTAINING PROTEIN 9"/>
    <property type="match status" value="1"/>
</dbReference>
<dbReference type="EMBL" id="BLAL01000087">
    <property type="protein sequence ID" value="GES85014.1"/>
    <property type="molecule type" value="Genomic_DNA"/>
</dbReference>
<keyword evidence="5" id="KW-1185">Reference proteome</keyword>
<dbReference type="SMART" id="SM00584">
    <property type="entry name" value="TLDc"/>
    <property type="match status" value="1"/>
</dbReference>
<dbReference type="EMBL" id="BEXD01001034">
    <property type="protein sequence ID" value="GBB91858.1"/>
    <property type="molecule type" value="Genomic_DNA"/>
</dbReference>
<dbReference type="PANTHER" id="PTHR46306">
    <property type="entry name" value="BTB/POZ DOMAIN-CONTAINING PROTEIN 9"/>
    <property type="match status" value="1"/>
</dbReference>
<feature type="domain" description="BTB" evidence="1">
    <location>
        <begin position="23"/>
        <end position="96"/>
    </location>
</feature>
<evidence type="ECO:0000313" key="5">
    <source>
        <dbReference type="Proteomes" id="UP000247702"/>
    </source>
</evidence>
<dbReference type="SMART" id="SM00225">
    <property type="entry name" value="BTB"/>
    <property type="match status" value="1"/>
</dbReference>
<dbReference type="InterPro" id="IPR011333">
    <property type="entry name" value="SKP1/BTB/POZ_sf"/>
</dbReference>
<dbReference type="Gene3D" id="1.25.40.420">
    <property type="match status" value="1"/>
</dbReference>
<comment type="caution">
    <text evidence="3">The sequence shown here is derived from an EMBL/GenBank/DDBJ whole genome shotgun (WGS) entry which is preliminary data.</text>
</comment>
<reference evidence="4" key="2">
    <citation type="submission" date="2019-10" db="EMBL/GenBank/DDBJ databases">
        <title>Conservation and host-specific expression of non-tandemly repeated heterogenous ribosome RNA gene in arbuscular mycorrhizal fungi.</title>
        <authorList>
            <person name="Maeda T."/>
            <person name="Kobayashi Y."/>
            <person name="Nakagawa T."/>
            <person name="Ezawa T."/>
            <person name="Yamaguchi K."/>
            <person name="Bino T."/>
            <person name="Nishimoto Y."/>
            <person name="Shigenobu S."/>
            <person name="Kawaguchi M."/>
        </authorList>
    </citation>
    <scope>NUCLEOTIDE SEQUENCE</scope>
    <source>
        <strain evidence="4">HR1</strain>
    </source>
</reference>
<feature type="domain" description="TLDc" evidence="2">
    <location>
        <begin position="296"/>
        <end position="466"/>
    </location>
</feature>
<evidence type="ECO:0000259" key="2">
    <source>
        <dbReference type="PROSITE" id="PS51886"/>
    </source>
</evidence>
<dbReference type="Pfam" id="PF00651">
    <property type="entry name" value="BTB"/>
    <property type="match status" value="1"/>
</dbReference>
<evidence type="ECO:0000259" key="1">
    <source>
        <dbReference type="PROSITE" id="PS50097"/>
    </source>
</evidence>
<proteinExistence type="predicted"/>
<dbReference type="Pfam" id="PF07534">
    <property type="entry name" value="TLD"/>
    <property type="match status" value="1"/>
</dbReference>
<dbReference type="SUPFAM" id="SSF54695">
    <property type="entry name" value="POZ domain"/>
    <property type="match status" value="1"/>
</dbReference>
<dbReference type="AlphaFoldDB" id="A0A2Z6RHA6"/>
<dbReference type="Proteomes" id="UP000615446">
    <property type="component" value="Unassembled WGS sequence"/>
</dbReference>
<name>A0A2Z6RHA6_9GLOM</name>
<sequence>MSFDYSQEAVSDYEKLLESDEEYNVIIHAGEDKNVKEIHAHSNILRIRSQYFRTAFSNELTKKKDGKFIFNFPNISPQLFKIILRFIYCGKIDFENLQGPDILKLLIAVDEFKIQTLTLCIQKYLIENQSKFLQQNPIEIFETVYQHEAFTDLWNYFLEEICAKPEILFKSDKFVNLKAPLLELLLKRDDLSLDEIDIWNSLIKWCYSQHPSIQQDVKKWNNEEIVIMERTIHRFIPLIRFYHIPSGNFIAKVYPFKKIIPEDLIDNILVFHMGQDKQSNIDTQPPRKPKCFYDSAIINNEYFAIFSSWIEKQNYSYYNEKNIPYNFNLLYRASRDGDTAADFHNNCDNKGATIIVIKIANSDQIVGGYNPLSWDSSNTFKSTDYSFLFSFTNKDNLQNAKVGYNNGNKYSIGGYSDYGAVFGNANDLAFHSGMWVCQTNEYCSYTKVGIPENKFRADDYEVFQVVKK</sequence>